<sequence>MTTEKSPDIAANQPATDDALPDEALDQAGGVTYTINFNNQSSNQNGFFIFQKPATPDSGYIPIAWQVIHRGS</sequence>
<evidence type="ECO:0000313" key="3">
    <source>
        <dbReference type="Proteomes" id="UP000257706"/>
    </source>
</evidence>
<name>A0A3B9IDU8_9PROT</name>
<organism evidence="2 3">
    <name type="scientific">Tistrella mobilis</name>
    <dbReference type="NCBI Taxonomy" id="171437"/>
    <lineage>
        <taxon>Bacteria</taxon>
        <taxon>Pseudomonadati</taxon>
        <taxon>Pseudomonadota</taxon>
        <taxon>Alphaproteobacteria</taxon>
        <taxon>Geminicoccales</taxon>
        <taxon>Geminicoccaceae</taxon>
        <taxon>Tistrella</taxon>
    </lineage>
</organism>
<protein>
    <submittedName>
        <fullName evidence="2">Uncharacterized protein</fullName>
    </submittedName>
</protein>
<dbReference type="AlphaFoldDB" id="A0A3B9IDU8"/>
<evidence type="ECO:0000256" key="1">
    <source>
        <dbReference type="SAM" id="MobiDB-lite"/>
    </source>
</evidence>
<reference evidence="2 3" key="1">
    <citation type="journal article" date="2018" name="Nat. Biotechnol.">
        <title>A standardized bacterial taxonomy based on genome phylogeny substantially revises the tree of life.</title>
        <authorList>
            <person name="Parks D.H."/>
            <person name="Chuvochina M."/>
            <person name="Waite D.W."/>
            <person name="Rinke C."/>
            <person name="Skarshewski A."/>
            <person name="Chaumeil P.A."/>
            <person name="Hugenholtz P."/>
        </authorList>
    </citation>
    <scope>NUCLEOTIDE SEQUENCE [LARGE SCALE GENOMIC DNA]</scope>
    <source>
        <strain evidence="2">UBA8739</strain>
    </source>
</reference>
<dbReference type="EMBL" id="DMAI01000005">
    <property type="protein sequence ID" value="HAE45868.1"/>
    <property type="molecule type" value="Genomic_DNA"/>
</dbReference>
<accession>A0A3B9IDU8</accession>
<proteinExistence type="predicted"/>
<comment type="caution">
    <text evidence="2">The sequence shown here is derived from an EMBL/GenBank/DDBJ whole genome shotgun (WGS) entry which is preliminary data.</text>
</comment>
<evidence type="ECO:0000313" key="2">
    <source>
        <dbReference type="EMBL" id="HAE45868.1"/>
    </source>
</evidence>
<dbReference type="Proteomes" id="UP000257706">
    <property type="component" value="Unassembled WGS sequence"/>
</dbReference>
<gene>
    <name evidence="2" type="ORF">DCK97_00450</name>
</gene>
<feature type="region of interest" description="Disordered" evidence="1">
    <location>
        <begin position="1"/>
        <end position="22"/>
    </location>
</feature>